<comment type="similarity">
    <text evidence="2">Belongs to the PqiA family.</text>
</comment>
<dbReference type="NCBIfam" id="TIGR00155">
    <property type="entry name" value="pqiA_fam"/>
    <property type="match status" value="1"/>
</dbReference>
<dbReference type="GO" id="GO:0005886">
    <property type="term" value="C:plasma membrane"/>
    <property type="evidence" value="ECO:0007669"/>
    <property type="project" value="UniProtKB-SubCell"/>
</dbReference>
<feature type="transmembrane region" description="Helical" evidence="8">
    <location>
        <begin position="313"/>
        <end position="340"/>
    </location>
</feature>
<feature type="transmembrane region" description="Helical" evidence="8">
    <location>
        <begin position="181"/>
        <end position="200"/>
    </location>
</feature>
<name>A0A841GQM8_9GAMM</name>
<evidence type="ECO:0000256" key="8">
    <source>
        <dbReference type="SAM" id="Phobius"/>
    </source>
</evidence>
<keyword evidence="3" id="KW-1003">Cell membrane</keyword>
<feature type="transmembrane region" description="Helical" evidence="8">
    <location>
        <begin position="105"/>
        <end position="130"/>
    </location>
</feature>
<evidence type="ECO:0000256" key="5">
    <source>
        <dbReference type="ARBA" id="ARBA00022692"/>
    </source>
</evidence>
<keyword evidence="7 8" id="KW-0472">Membrane</keyword>
<feature type="transmembrane region" description="Helical" evidence="8">
    <location>
        <begin position="264"/>
        <end position="286"/>
    </location>
</feature>
<dbReference type="Pfam" id="PF04403">
    <property type="entry name" value="PqiA"/>
    <property type="match status" value="2"/>
</dbReference>
<keyword evidence="10" id="KW-1185">Reference proteome</keyword>
<evidence type="ECO:0000256" key="2">
    <source>
        <dbReference type="ARBA" id="ARBA00007555"/>
    </source>
</evidence>
<dbReference type="InterPro" id="IPR051800">
    <property type="entry name" value="PqiA-PqiB_transport"/>
</dbReference>
<feature type="transmembrane region" description="Helical" evidence="8">
    <location>
        <begin position="151"/>
        <end position="175"/>
    </location>
</feature>
<evidence type="ECO:0000256" key="4">
    <source>
        <dbReference type="ARBA" id="ARBA00022519"/>
    </source>
</evidence>
<dbReference type="InterPro" id="IPR005219">
    <property type="entry name" value="PqiA-like_proteobact"/>
</dbReference>
<evidence type="ECO:0000313" key="10">
    <source>
        <dbReference type="Proteomes" id="UP000585721"/>
    </source>
</evidence>
<reference evidence="9 10" key="1">
    <citation type="submission" date="2020-08" db="EMBL/GenBank/DDBJ databases">
        <title>Genomic Encyclopedia of Type Strains, Phase IV (KMG-IV): sequencing the most valuable type-strain genomes for metagenomic binning, comparative biology and taxonomic classification.</title>
        <authorList>
            <person name="Goeker M."/>
        </authorList>
    </citation>
    <scope>NUCLEOTIDE SEQUENCE [LARGE SCALE GENOMIC DNA]</scope>
    <source>
        <strain evidence="9 10">DSM 22975</strain>
    </source>
</reference>
<dbReference type="AlphaFoldDB" id="A0A841GQM8"/>
<dbReference type="EMBL" id="JACHGR010000010">
    <property type="protein sequence ID" value="MBB6056882.1"/>
    <property type="molecule type" value="Genomic_DNA"/>
</dbReference>
<evidence type="ECO:0000256" key="3">
    <source>
        <dbReference type="ARBA" id="ARBA00022475"/>
    </source>
</evidence>
<accession>A0A841GQM8</accession>
<feature type="transmembrane region" description="Helical" evidence="8">
    <location>
        <begin position="386"/>
        <end position="404"/>
    </location>
</feature>
<feature type="transmembrane region" description="Helical" evidence="8">
    <location>
        <begin position="360"/>
        <end position="380"/>
    </location>
</feature>
<dbReference type="PANTHER" id="PTHR30462:SF3">
    <property type="entry name" value="INTERMEMBRANE TRANSPORT PROTEIN PQIA"/>
    <property type="match status" value="1"/>
</dbReference>
<comment type="caution">
    <text evidence="9">The sequence shown here is derived from an EMBL/GenBank/DDBJ whole genome shotgun (WGS) entry which is preliminary data.</text>
</comment>
<keyword evidence="6 8" id="KW-1133">Transmembrane helix</keyword>
<protein>
    <submittedName>
        <fullName evidence="9">Paraquat-inducible protein A</fullName>
    </submittedName>
</protein>
<evidence type="ECO:0000256" key="7">
    <source>
        <dbReference type="ARBA" id="ARBA00023136"/>
    </source>
</evidence>
<dbReference type="Proteomes" id="UP000585721">
    <property type="component" value="Unassembled WGS sequence"/>
</dbReference>
<evidence type="ECO:0000313" key="9">
    <source>
        <dbReference type="EMBL" id="MBB6056882.1"/>
    </source>
</evidence>
<feature type="transmembrane region" description="Helical" evidence="8">
    <location>
        <begin position="60"/>
        <end position="85"/>
    </location>
</feature>
<evidence type="ECO:0000256" key="6">
    <source>
        <dbReference type="ARBA" id="ARBA00022989"/>
    </source>
</evidence>
<comment type="subcellular location">
    <subcellularLocation>
        <location evidence="1">Cell inner membrane</location>
        <topology evidence="1">Multi-pass membrane protein</topology>
    </subcellularLocation>
</comment>
<keyword evidence="4" id="KW-0997">Cell inner membrane</keyword>
<gene>
    <name evidence="9" type="ORF">HNR75_002829</name>
</gene>
<keyword evidence="5 8" id="KW-0812">Transmembrane</keyword>
<evidence type="ECO:0000256" key="1">
    <source>
        <dbReference type="ARBA" id="ARBA00004429"/>
    </source>
</evidence>
<dbReference type="InterPro" id="IPR007498">
    <property type="entry name" value="PqiA-like"/>
</dbReference>
<organism evidence="9 10">
    <name type="scientific">Tolumonas osonensis</name>
    <dbReference type="NCBI Taxonomy" id="675874"/>
    <lineage>
        <taxon>Bacteria</taxon>
        <taxon>Pseudomonadati</taxon>
        <taxon>Pseudomonadota</taxon>
        <taxon>Gammaproteobacteria</taxon>
        <taxon>Aeromonadales</taxon>
        <taxon>Aeromonadaceae</taxon>
        <taxon>Tolumonas</taxon>
    </lineage>
</organism>
<dbReference type="PANTHER" id="PTHR30462">
    <property type="entry name" value="INTERMEMBRANE TRANSPORT PROTEIN PQIB-RELATED"/>
    <property type="match status" value="1"/>
</dbReference>
<sequence>MMKRHRRSTYVPSAVQYTACHECDWLMVIPPLQPGEQAVCPRCEHKLRALPAEARLQPMVYSIAALIMLLCSNFFPFLGMAVKGIHQDMTLYQTATTLLEEQHPALALTVFLFMQILPAICLTLICLIYYRLGHWRGKRLRKRYTLWLFRLIPWCMVEVFLIGVLVSLIKIASLADIELGYSFWAYVLFSLAMLKAFSAIDRDWLWLQQSGPIHLRQPPVPRGRAIDQHLTLCHACHGLVSLRTHRCPRCHSVLHARKPHSLQWTLALLFTAAILYIPANVLPIMITESLGQQTYSTILGGVVLLWEMGSYPVALVIFIASILVPIVKMLAIAWLCWSVYAGRIHHRRGRTRLYRLTEFIGRWSMVDVFVVAVLVALIRMGKLMSVYPGSAALAFAGVVILTMLSAMSFDPRLLWDNEPISDRANPQEKEAETNRAE</sequence>
<proteinExistence type="inferred from homology"/>